<comment type="caution">
    <text evidence="3">The sequence shown here is derived from an EMBL/GenBank/DDBJ whole genome shotgun (WGS) entry which is preliminary data.</text>
</comment>
<dbReference type="Pfam" id="PF13416">
    <property type="entry name" value="SBP_bac_8"/>
    <property type="match status" value="1"/>
</dbReference>
<name>A0A7W4JW71_9PROT</name>
<gene>
    <name evidence="3" type="ORF">HLH34_18370</name>
</gene>
<keyword evidence="4" id="KW-1185">Reference proteome</keyword>
<feature type="signal peptide" evidence="2">
    <location>
        <begin position="1"/>
        <end position="22"/>
    </location>
</feature>
<dbReference type="Proteomes" id="UP000555756">
    <property type="component" value="Unassembled WGS sequence"/>
</dbReference>
<protein>
    <submittedName>
        <fullName evidence="3">ABC transporter substrate-binding protein</fullName>
    </submittedName>
</protein>
<proteinExistence type="predicted"/>
<dbReference type="SUPFAM" id="SSF53850">
    <property type="entry name" value="Periplasmic binding protein-like II"/>
    <property type="match status" value="1"/>
</dbReference>
<evidence type="ECO:0000313" key="4">
    <source>
        <dbReference type="Proteomes" id="UP000555756"/>
    </source>
</evidence>
<dbReference type="PANTHER" id="PTHR30222">
    <property type="entry name" value="SPERMIDINE/PUTRESCINE-BINDING PERIPLASMIC PROTEIN"/>
    <property type="match status" value="1"/>
</dbReference>
<evidence type="ECO:0000256" key="1">
    <source>
        <dbReference type="ARBA" id="ARBA00022729"/>
    </source>
</evidence>
<reference evidence="3 4" key="1">
    <citation type="submission" date="2020-04" db="EMBL/GenBank/DDBJ databases">
        <title>Description of novel Gluconacetobacter.</title>
        <authorList>
            <person name="Sombolestani A."/>
        </authorList>
    </citation>
    <scope>NUCLEOTIDE SEQUENCE [LARGE SCALE GENOMIC DNA]</scope>
    <source>
        <strain evidence="3 4">LMG 21311</strain>
    </source>
</reference>
<feature type="chain" id="PRO_5030836181" evidence="2">
    <location>
        <begin position="23"/>
        <end position="345"/>
    </location>
</feature>
<dbReference type="RefSeq" id="WP_183121008.1">
    <property type="nucleotide sequence ID" value="NZ_JABEQF010000026.1"/>
</dbReference>
<dbReference type="PANTHER" id="PTHR30222:SF2">
    <property type="entry name" value="ABC TRANSPORTER SUBSTRATE-BINDING PROTEIN"/>
    <property type="match status" value="1"/>
</dbReference>
<dbReference type="InterPro" id="IPR006059">
    <property type="entry name" value="SBP"/>
</dbReference>
<dbReference type="CDD" id="cd13589">
    <property type="entry name" value="PBP2_polyamine_RpCGA009"/>
    <property type="match status" value="1"/>
</dbReference>
<evidence type="ECO:0000256" key="2">
    <source>
        <dbReference type="SAM" id="SignalP"/>
    </source>
</evidence>
<dbReference type="Gene3D" id="3.40.190.10">
    <property type="entry name" value="Periplasmic binding protein-like II"/>
    <property type="match status" value="2"/>
</dbReference>
<accession>A0A7W4JW71</accession>
<organism evidence="3 4">
    <name type="scientific">Gluconacetobacter azotocaptans</name>
    <dbReference type="NCBI Taxonomy" id="142834"/>
    <lineage>
        <taxon>Bacteria</taxon>
        <taxon>Pseudomonadati</taxon>
        <taxon>Pseudomonadota</taxon>
        <taxon>Alphaproteobacteria</taxon>
        <taxon>Acetobacterales</taxon>
        <taxon>Acetobacteraceae</taxon>
        <taxon>Gluconacetobacter</taxon>
    </lineage>
</organism>
<dbReference type="AlphaFoldDB" id="A0A7W4JW71"/>
<keyword evidence="1 2" id="KW-0732">Signal</keyword>
<sequence>MTARRACLCLALLLGAGGAARADDGITFVSQGGSYQAAQTQAILDPVARQLGISIDQDSAPDAWAEIRTQTATGKAFWDVVDMPAKDCARGGVRGMIAPLDYAAIPNARDLPDAYKTPWSVAYEFYSSVLAYNTDKYGDAPPRSWADFWDVKKFPGTRALRDNPLATIEAALLADGVPPDRLYPIDLDRAFRKLEQIKPYITVWWTSGAQAAQLLADGEVDMEMAWSNRVSAVQREGAPVGFTWNQGLLQYTSLCILKVSPHIATATRFVDAAIGRQVQADLTRYTDNGPGNPRAYDIGAIPPARLRDLPNTLDNARRQALVSTEWWSSPAGDEAMRRWLTFVRH</sequence>
<evidence type="ECO:0000313" key="3">
    <source>
        <dbReference type="EMBL" id="MBB2191900.1"/>
    </source>
</evidence>
<dbReference type="EMBL" id="JABEQF010000026">
    <property type="protein sequence ID" value="MBB2191900.1"/>
    <property type="molecule type" value="Genomic_DNA"/>
</dbReference>